<feature type="region of interest" description="Disordered" evidence="1">
    <location>
        <begin position="1"/>
        <end position="72"/>
    </location>
</feature>
<dbReference type="Proteomes" id="UP000823561">
    <property type="component" value="Chromosome 19"/>
</dbReference>
<feature type="compositionally biased region" description="Low complexity" evidence="1">
    <location>
        <begin position="223"/>
        <end position="288"/>
    </location>
</feature>
<keyword evidence="3" id="KW-1185">Reference proteome</keyword>
<evidence type="ECO:0000256" key="1">
    <source>
        <dbReference type="SAM" id="MobiDB-lite"/>
    </source>
</evidence>
<dbReference type="GO" id="GO:0030154">
    <property type="term" value="P:cell differentiation"/>
    <property type="evidence" value="ECO:0007669"/>
    <property type="project" value="TreeGrafter"/>
</dbReference>
<feature type="compositionally biased region" description="Polar residues" evidence="1">
    <location>
        <begin position="12"/>
        <end position="21"/>
    </location>
</feature>
<feature type="compositionally biased region" description="Polar residues" evidence="1">
    <location>
        <begin position="888"/>
        <end position="906"/>
    </location>
</feature>
<feature type="compositionally biased region" description="Polar residues" evidence="1">
    <location>
        <begin position="1270"/>
        <end position="1300"/>
    </location>
</feature>
<feature type="compositionally biased region" description="Polar residues" evidence="1">
    <location>
        <begin position="1225"/>
        <end position="1254"/>
    </location>
</feature>
<gene>
    <name evidence="2" type="ORF">AALO_G00244700</name>
</gene>
<proteinExistence type="predicted"/>
<feature type="compositionally biased region" description="Polar residues" evidence="1">
    <location>
        <begin position="1204"/>
        <end position="1214"/>
    </location>
</feature>
<organism evidence="2 3">
    <name type="scientific">Alosa alosa</name>
    <name type="common">allis shad</name>
    <dbReference type="NCBI Taxonomy" id="278164"/>
    <lineage>
        <taxon>Eukaryota</taxon>
        <taxon>Metazoa</taxon>
        <taxon>Chordata</taxon>
        <taxon>Craniata</taxon>
        <taxon>Vertebrata</taxon>
        <taxon>Euteleostomi</taxon>
        <taxon>Actinopterygii</taxon>
        <taxon>Neopterygii</taxon>
        <taxon>Teleostei</taxon>
        <taxon>Clupei</taxon>
        <taxon>Clupeiformes</taxon>
        <taxon>Clupeoidei</taxon>
        <taxon>Clupeidae</taxon>
        <taxon>Alosa</taxon>
    </lineage>
</organism>
<name>A0AAV6FS16_9TELE</name>
<feature type="compositionally biased region" description="Basic and acidic residues" evidence="1">
    <location>
        <begin position="917"/>
        <end position="927"/>
    </location>
</feature>
<feature type="region of interest" description="Disordered" evidence="1">
    <location>
        <begin position="516"/>
        <end position="540"/>
    </location>
</feature>
<feature type="compositionally biased region" description="Basic and acidic residues" evidence="1">
    <location>
        <begin position="1"/>
        <end position="11"/>
    </location>
</feature>
<feature type="compositionally biased region" description="Pro residues" evidence="1">
    <location>
        <begin position="595"/>
        <end position="611"/>
    </location>
</feature>
<feature type="compositionally biased region" description="Basic residues" evidence="1">
    <location>
        <begin position="54"/>
        <end position="65"/>
    </location>
</feature>
<feature type="compositionally biased region" description="Polar residues" evidence="1">
    <location>
        <begin position="865"/>
        <end position="875"/>
    </location>
</feature>
<protein>
    <submittedName>
        <fullName evidence="2">Uncharacterized protein</fullName>
    </submittedName>
</protein>
<feature type="compositionally biased region" description="Low complexity" evidence="1">
    <location>
        <begin position="1091"/>
        <end position="1139"/>
    </location>
</feature>
<comment type="caution">
    <text evidence="2">The sequence shown here is derived from an EMBL/GenBank/DDBJ whole genome shotgun (WGS) entry which is preliminary data.</text>
</comment>
<dbReference type="EMBL" id="JADWDJ010000019">
    <property type="protein sequence ID" value="KAG5265639.1"/>
    <property type="molecule type" value="Genomic_DNA"/>
</dbReference>
<feature type="compositionally biased region" description="Polar residues" evidence="1">
    <location>
        <begin position="995"/>
        <end position="1004"/>
    </location>
</feature>
<accession>A0AAV6FS16</accession>
<feature type="compositionally biased region" description="Polar residues" evidence="1">
    <location>
        <begin position="806"/>
        <end position="852"/>
    </location>
</feature>
<evidence type="ECO:0000313" key="2">
    <source>
        <dbReference type="EMBL" id="KAG5265639.1"/>
    </source>
</evidence>
<feature type="compositionally biased region" description="Polar residues" evidence="1">
    <location>
        <begin position="384"/>
        <end position="401"/>
    </location>
</feature>
<feature type="compositionally biased region" description="Low complexity" evidence="1">
    <location>
        <begin position="612"/>
        <end position="621"/>
    </location>
</feature>
<dbReference type="PANTHER" id="PTHR23039:SF6">
    <property type="entry name" value="SIMILAR TO MKIAA1522 PROTEIN"/>
    <property type="match status" value="1"/>
</dbReference>
<feature type="compositionally biased region" description="Low complexity" evidence="1">
    <location>
        <begin position="1146"/>
        <end position="1166"/>
    </location>
</feature>
<feature type="region of interest" description="Disordered" evidence="1">
    <location>
        <begin position="587"/>
        <end position="1307"/>
    </location>
</feature>
<feature type="region of interest" description="Disordered" evidence="1">
    <location>
        <begin position="218"/>
        <end position="445"/>
    </location>
</feature>
<feature type="compositionally biased region" description="Polar residues" evidence="1">
    <location>
        <begin position="426"/>
        <end position="444"/>
    </location>
</feature>
<sequence>MGSCSERRRSIGSESTATDCMSTVSTQSISSRSTRSALSRQGSTFTPLNQGKKERTRGRRKHRRSTVVGIPRHVQKELGLDRAAWTAYQRSQEPVPSNDITGIAAVIPSAASAVDGTVSTSSAQQKAPCQPEARPKDDLALIQSVLPQSYLAERPKSVAVPWMTTAETGGVPQHPPSPVMYISPQATYLSKIIPNAVLPPSVDVVEINRNRSCNSVRTVSKCSLASASPAPSRSSSRASSSRASSRRPTLSSVSSGWSRSDSSETLVSNSSTISSSSTARASSSGQDSVVEARQVKVNPRPNGQVKVMESRDQTTGQFMRSLSVMKRAKKPPPPSRSYSLHKDKMKRRSRDLAEVDISGVKPKGGREKASGGSAGYSADESAQEESFSSGAPSPQTQQQATREGANVVHSSPLHPLTIENGLKRNLSPSSGYSSHNGTPHTTGASLPYAAKSELAAVSSNHTKPAVLALKSLFEIPQPPKVTAPPPPPPETWAHNQRTFVLLCGPGPANIKFATPPNRLQTQHGEGEVPSAETPSSLSVTQQKHTTTVMAEQDSPSMNKKPSPLPHNLNLMQELQKVQQSPLMNRAQAKQVNAPTGPPLSPLLPPPPPPLEIPLDCSLTTLDEVDLPPPPPLFSPVLPNASAKTYQGIPAGIPPPPQQPPPPPPQHPPPPPPVVAPTPKKAGSPASQAPAQPNVPKAPPLPVNFKTQASLRKVPPPQKKDPPATSDDSSSPVVTPSILQKVRLRSIKSTPKPEQNAKMPESTVEQTDQKPAVSQVPPPKPIRRSLLLAEPPPDVAALIADEPKSLPDTTEQMSKTEATPKSAQSETTVLNSQSEQPSVTSQVDSTISVSQPEATDLKSLPEPIASTPQAETSELPSQPEPPIPDSKPEQSNTPLEQSISISDSQPAIKSKTEPSVLKSEEKQSESKPELVSAVVISEPEQTEISKTPEPEHETSDVAPELVAPNSNPEAEAPVAQTEQTFSPPETDSVVPKSEPEQTSEISQSLPDVPPPISEPDTTKPDPESSLSVAQAEDTMSKTDVEPAVLTDAPASDAAESKAEAPPVTSTSEPEPAVPKSEVLSATTESNPGPDPTVSKSESKSVSTASVSQSTVTATTTTTTASTNKSQPTITISTSQAASTAPKTETHTPPFSTSSTSKSSPMSMNPSMRLQEAIRQRAAARSANDGPAKRLSVHSPPATAGGSPLKSPTSTASFIFSKSPKKVVIDTPTSPEVQSSLRKTLQTELTAVSSQSNQGDGQKKVPPPVASKPRGKSQSPRNGLPNPSSEEAVTSDVQTAGQGAQSEDTRNAA</sequence>
<feature type="compositionally biased region" description="Polar residues" evidence="1">
    <location>
        <begin position="975"/>
        <end position="984"/>
    </location>
</feature>
<reference evidence="2" key="1">
    <citation type="submission" date="2020-10" db="EMBL/GenBank/DDBJ databases">
        <title>Chromosome-scale genome assembly of the Allis shad, Alosa alosa.</title>
        <authorList>
            <person name="Margot Z."/>
            <person name="Christophe K."/>
            <person name="Cabau C."/>
            <person name="Louis A."/>
            <person name="Berthelot C."/>
            <person name="Parey E."/>
            <person name="Roest Crollius H."/>
            <person name="Montfort J."/>
            <person name="Robinson-Rechavi M."/>
            <person name="Bucao C."/>
            <person name="Bouchez O."/>
            <person name="Gislard M."/>
            <person name="Lluch J."/>
            <person name="Milhes M."/>
            <person name="Lampietro C."/>
            <person name="Lopez Roques C."/>
            <person name="Donnadieu C."/>
            <person name="Braasch I."/>
            <person name="Desvignes T."/>
            <person name="Postlethwait J."/>
            <person name="Bobe J."/>
            <person name="Guiguen Y."/>
        </authorList>
    </citation>
    <scope>NUCLEOTIDE SEQUENCE</scope>
    <source>
        <strain evidence="2">M-15738</strain>
        <tissue evidence="2">Blood</tissue>
    </source>
</reference>
<feature type="compositionally biased region" description="Pro residues" evidence="1">
    <location>
        <begin position="651"/>
        <end position="675"/>
    </location>
</feature>
<evidence type="ECO:0000313" key="3">
    <source>
        <dbReference type="Proteomes" id="UP000823561"/>
    </source>
</evidence>
<feature type="compositionally biased region" description="Low complexity" evidence="1">
    <location>
        <begin position="22"/>
        <end position="40"/>
    </location>
</feature>
<feature type="compositionally biased region" description="Low complexity" evidence="1">
    <location>
        <begin position="678"/>
        <end position="691"/>
    </location>
</feature>
<feature type="compositionally biased region" description="Basic and acidic residues" evidence="1">
    <location>
        <begin position="945"/>
        <end position="954"/>
    </location>
</feature>
<feature type="compositionally biased region" description="Low complexity" evidence="1">
    <location>
        <begin position="724"/>
        <end position="736"/>
    </location>
</feature>
<dbReference type="PANTHER" id="PTHR23039">
    <property type="entry name" value="NANCE-HORAN SYNDROME PROTEIN"/>
    <property type="match status" value="1"/>
</dbReference>